<dbReference type="SUPFAM" id="SSF52200">
    <property type="entry name" value="Toll/Interleukin receptor TIR domain"/>
    <property type="match status" value="1"/>
</dbReference>
<accession>D7KR43</accession>
<dbReference type="AlphaFoldDB" id="D7KR43"/>
<dbReference type="SUPFAM" id="SSF52540">
    <property type="entry name" value="P-loop containing nucleoside triphosphate hydrolases"/>
    <property type="match status" value="1"/>
</dbReference>
<dbReference type="Pfam" id="PF00931">
    <property type="entry name" value="NB-ARC"/>
    <property type="match status" value="1"/>
</dbReference>
<dbReference type="FunFam" id="3.40.50.10140:FF:000007">
    <property type="entry name" value="Disease resistance protein (TIR-NBS-LRR class)"/>
    <property type="match status" value="1"/>
</dbReference>
<feature type="domain" description="TIR" evidence="5">
    <location>
        <begin position="12"/>
        <end position="176"/>
    </location>
</feature>
<dbReference type="Gene3D" id="3.80.10.10">
    <property type="entry name" value="Ribonuclease Inhibitor"/>
    <property type="match status" value="2"/>
</dbReference>
<dbReference type="SUPFAM" id="SSF46785">
    <property type="entry name" value="Winged helix' DNA-binding domain"/>
    <property type="match status" value="1"/>
</dbReference>
<dbReference type="HOGENOM" id="CLU_001561_0_2_1"/>
<evidence type="ECO:0000256" key="4">
    <source>
        <dbReference type="ARBA" id="ARBA00023027"/>
    </source>
</evidence>
<evidence type="ECO:0000256" key="1">
    <source>
        <dbReference type="ARBA" id="ARBA00022614"/>
    </source>
</evidence>
<dbReference type="Pfam" id="PF23598">
    <property type="entry name" value="LRR_14"/>
    <property type="match status" value="1"/>
</dbReference>
<dbReference type="GO" id="GO:0006952">
    <property type="term" value="P:defense response"/>
    <property type="evidence" value="ECO:0007669"/>
    <property type="project" value="UniProtKB-KW"/>
</dbReference>
<name>D7KR43_ARALL</name>
<evidence type="ECO:0000256" key="2">
    <source>
        <dbReference type="ARBA" id="ARBA00022737"/>
    </source>
</evidence>
<dbReference type="InterPro" id="IPR027417">
    <property type="entry name" value="P-loop_NTPase"/>
</dbReference>
<dbReference type="InterPro" id="IPR032675">
    <property type="entry name" value="LRR_dom_sf"/>
</dbReference>
<dbReference type="SMART" id="SM00255">
    <property type="entry name" value="TIR"/>
    <property type="match status" value="1"/>
</dbReference>
<protein>
    <submittedName>
        <fullName evidence="6">Predicted protein</fullName>
    </submittedName>
</protein>
<dbReference type="Gramene" id="Al_scaffold_0002_1975">
    <property type="protein sequence ID" value="Al_scaffold_0002_1975"/>
    <property type="gene ID" value="Al_scaffold_0002_1975"/>
</dbReference>
<keyword evidence="7" id="KW-1185">Reference proteome</keyword>
<dbReference type="InterPro" id="IPR042197">
    <property type="entry name" value="Apaf_helical"/>
</dbReference>
<dbReference type="InterPro" id="IPR044974">
    <property type="entry name" value="Disease_R_plants"/>
</dbReference>
<evidence type="ECO:0000313" key="6">
    <source>
        <dbReference type="EMBL" id="EFH65154.1"/>
    </source>
</evidence>
<dbReference type="Pfam" id="PF01582">
    <property type="entry name" value="TIR"/>
    <property type="match status" value="1"/>
</dbReference>
<dbReference type="Gene3D" id="3.40.50.10140">
    <property type="entry name" value="Toll/interleukin-1 receptor homology (TIR) domain"/>
    <property type="match status" value="1"/>
</dbReference>
<sequence length="926" mass="105261">MASSSLSTLVRSNYDVFLSFRGKDTRRTVVSFLYKDLIRQGILTYKDDQGIGAGSEIKERLIEAIKTSQVAVVFISENYATSQWCLEELRLIMELHSVNRIHVVPIFYRVDPSDVRHQKGRFAAAFQKHEDREPNRASQWRRALNQISHISGIHSTEWDDDSAMIDEVVVSISRHLLLRMESTVLNSLVGMEAHMVKMNLIFNMGSENQVLFIGIWGMGGIGKTTIANCLYDRFSSQFSARYFIEDIKNICKDKSPAYLQERFLSRICGGLDIGFRSHEARSQEIIARLGHQKILIVLDGVDKAEQVDALAKDTSWFGPGSRIIITTRDRGLLNSCGVNNVYEVKCLDDKDALQVFKISALRGSPPPSDGFEQLFIRASRLAHGLPSALVTYATYLRQNTTIKKWEEELGLLETSPHKNVKEILRNSYDDLDEQDKTAFLYVACLLNGYPFNHVTSLLDDGRPRMNHLTAKALISISMDGCINMHFLVVQTGKAIVRQESRNRPSRQRFLWDHKEIYDVLDNNIGTDEIEGVTLHMCEMPDKLPMSITVFNIMHSIKFLKFFKHLGDAESNVQLSEDGFYFPRNIRLLHWDDYPMKTLPSTRSDTTTLSNSISNGATSRASGIARWKLRRLDLTGSKNLRELPDLSTAVNFEELIIQGCKRLRNIPESIRRLHTLKKLNAIDCFLRGVEFSVELSNNYICGGSSGTSLSFPKNAMMFPFLKNLSIEGKLYIELLGLNGKTEHLSFGSKQQIPDQSMTIEEEPGMPQLMSDSNSSKSLEIKQFSYNENRAPFRCSNFQNVPCLTELKLINLNIHYISKDISHLQFLETLDLEGNDVKYLPQTLGQLPKLKYLSLRNCRQLRELPQLTQVETLILSDSVNLSWLLDELDTYCLLELWLDNCKDGMMSIEYPVPTCPNSHGSIKGLKSP</sequence>
<dbReference type="PROSITE" id="PS50104">
    <property type="entry name" value="TIR"/>
    <property type="match status" value="1"/>
</dbReference>
<evidence type="ECO:0000256" key="3">
    <source>
        <dbReference type="ARBA" id="ARBA00022821"/>
    </source>
</evidence>
<gene>
    <name evidence="6" type="ORF">ARALYDRAFT_676825</name>
</gene>
<evidence type="ECO:0000259" key="5">
    <source>
        <dbReference type="PROSITE" id="PS50104"/>
    </source>
</evidence>
<dbReference type="InterPro" id="IPR055414">
    <property type="entry name" value="LRR_R13L4/SHOC2-like"/>
</dbReference>
<keyword evidence="4" id="KW-0520">NAD</keyword>
<evidence type="ECO:0000313" key="7">
    <source>
        <dbReference type="Proteomes" id="UP000008694"/>
    </source>
</evidence>
<keyword evidence="2" id="KW-0677">Repeat</keyword>
<dbReference type="GO" id="GO:0043531">
    <property type="term" value="F:ADP binding"/>
    <property type="evidence" value="ECO:0007669"/>
    <property type="project" value="InterPro"/>
</dbReference>
<dbReference type="InterPro" id="IPR002182">
    <property type="entry name" value="NB-ARC"/>
</dbReference>
<dbReference type="GO" id="GO:0007165">
    <property type="term" value="P:signal transduction"/>
    <property type="evidence" value="ECO:0007669"/>
    <property type="project" value="InterPro"/>
</dbReference>
<keyword evidence="1" id="KW-0433">Leucine-rich repeat</keyword>
<dbReference type="STRING" id="81972.D7KR43"/>
<proteinExistence type="predicted"/>
<dbReference type="EMBL" id="GL348714">
    <property type="protein sequence ID" value="EFH65154.1"/>
    <property type="molecule type" value="Genomic_DNA"/>
</dbReference>
<dbReference type="InterPro" id="IPR000157">
    <property type="entry name" value="TIR_dom"/>
</dbReference>
<reference evidence="7" key="1">
    <citation type="journal article" date="2011" name="Nat. Genet.">
        <title>The Arabidopsis lyrata genome sequence and the basis of rapid genome size change.</title>
        <authorList>
            <person name="Hu T.T."/>
            <person name="Pattyn P."/>
            <person name="Bakker E.G."/>
            <person name="Cao J."/>
            <person name="Cheng J.-F."/>
            <person name="Clark R.M."/>
            <person name="Fahlgren N."/>
            <person name="Fawcett J.A."/>
            <person name="Grimwood J."/>
            <person name="Gundlach H."/>
            <person name="Haberer G."/>
            <person name="Hollister J.D."/>
            <person name="Ossowski S."/>
            <person name="Ottilar R.P."/>
            <person name="Salamov A.A."/>
            <person name="Schneeberger K."/>
            <person name="Spannagl M."/>
            <person name="Wang X."/>
            <person name="Yang L."/>
            <person name="Nasrallah M.E."/>
            <person name="Bergelson J."/>
            <person name="Carrington J.C."/>
            <person name="Gaut B.S."/>
            <person name="Schmutz J."/>
            <person name="Mayer K.F.X."/>
            <person name="Van de Peer Y."/>
            <person name="Grigoriev I.V."/>
            <person name="Nordborg M."/>
            <person name="Weigel D."/>
            <person name="Guo Y.-L."/>
        </authorList>
    </citation>
    <scope>NUCLEOTIDE SEQUENCE [LARGE SCALE GENOMIC DNA]</scope>
    <source>
        <strain evidence="7">cv. MN47</strain>
    </source>
</reference>
<keyword evidence="3" id="KW-0611">Plant defense</keyword>
<organism evidence="7">
    <name type="scientific">Arabidopsis lyrata subsp. lyrata</name>
    <name type="common">Lyre-leaved rock-cress</name>
    <dbReference type="NCBI Taxonomy" id="81972"/>
    <lineage>
        <taxon>Eukaryota</taxon>
        <taxon>Viridiplantae</taxon>
        <taxon>Streptophyta</taxon>
        <taxon>Embryophyta</taxon>
        <taxon>Tracheophyta</taxon>
        <taxon>Spermatophyta</taxon>
        <taxon>Magnoliopsida</taxon>
        <taxon>eudicotyledons</taxon>
        <taxon>Gunneridae</taxon>
        <taxon>Pentapetalae</taxon>
        <taxon>rosids</taxon>
        <taxon>malvids</taxon>
        <taxon>Brassicales</taxon>
        <taxon>Brassicaceae</taxon>
        <taxon>Camelineae</taxon>
        <taxon>Arabidopsis</taxon>
    </lineage>
</organism>
<dbReference type="InterPro" id="IPR058192">
    <property type="entry name" value="WHD_ROQ1-like"/>
</dbReference>
<dbReference type="SUPFAM" id="SSF52058">
    <property type="entry name" value="L domain-like"/>
    <property type="match status" value="1"/>
</dbReference>
<dbReference type="InterPro" id="IPR035897">
    <property type="entry name" value="Toll_tir_struct_dom_sf"/>
</dbReference>
<dbReference type="Pfam" id="PF23282">
    <property type="entry name" value="WHD_ROQ1"/>
    <property type="match status" value="1"/>
</dbReference>
<dbReference type="Proteomes" id="UP000008694">
    <property type="component" value="Unassembled WGS sequence"/>
</dbReference>
<dbReference type="PANTHER" id="PTHR11017">
    <property type="entry name" value="LEUCINE-RICH REPEAT-CONTAINING PROTEIN"/>
    <property type="match status" value="1"/>
</dbReference>
<dbReference type="InterPro" id="IPR036390">
    <property type="entry name" value="WH_DNA-bd_sf"/>
</dbReference>
<dbReference type="PRINTS" id="PR00364">
    <property type="entry name" value="DISEASERSIST"/>
</dbReference>
<dbReference type="Gene3D" id="3.40.50.300">
    <property type="entry name" value="P-loop containing nucleotide triphosphate hydrolases"/>
    <property type="match status" value="1"/>
</dbReference>
<dbReference type="Gene3D" id="1.10.8.430">
    <property type="entry name" value="Helical domain of apoptotic protease-activating factors"/>
    <property type="match status" value="1"/>
</dbReference>
<dbReference type="GO" id="GO:0051707">
    <property type="term" value="P:response to other organism"/>
    <property type="evidence" value="ECO:0007669"/>
    <property type="project" value="UniProtKB-ARBA"/>
</dbReference>
<dbReference type="PANTHER" id="PTHR11017:SF501">
    <property type="entry name" value="ADP-RIBOSYL CYCLASE_CYCLIC ADP-RIBOSE HYDROLASE-RELATED"/>
    <property type="match status" value="1"/>
</dbReference>